<dbReference type="RefSeq" id="WP_079713184.1">
    <property type="nucleotide sequence ID" value="NZ_FUZC01000007.1"/>
</dbReference>
<feature type="transmembrane region" description="Helical" evidence="7">
    <location>
        <begin position="113"/>
        <end position="130"/>
    </location>
</feature>
<accession>A0A2N0TMZ6</accession>
<feature type="transmembrane region" description="Helical" evidence="7">
    <location>
        <begin position="12"/>
        <end position="32"/>
    </location>
</feature>
<feature type="transmembrane region" description="Helical" evidence="7">
    <location>
        <begin position="156"/>
        <end position="176"/>
    </location>
</feature>
<dbReference type="PANTHER" id="PTHR43840:SF15">
    <property type="entry name" value="MITOCHONDRIAL METAL TRANSPORTER 1-RELATED"/>
    <property type="match status" value="1"/>
</dbReference>
<dbReference type="PANTHER" id="PTHR43840">
    <property type="entry name" value="MITOCHONDRIAL METAL TRANSPORTER 1-RELATED"/>
    <property type="match status" value="1"/>
</dbReference>
<dbReference type="InterPro" id="IPR058533">
    <property type="entry name" value="Cation_efflux_TM"/>
</dbReference>
<dbReference type="InterPro" id="IPR050291">
    <property type="entry name" value="CDF_Transporter"/>
</dbReference>
<keyword evidence="11" id="KW-1185">Reference proteome</keyword>
<evidence type="ECO:0000313" key="10">
    <source>
        <dbReference type="EMBL" id="PKD16096.1"/>
    </source>
</evidence>
<dbReference type="Pfam" id="PF01545">
    <property type="entry name" value="Cation_efflux"/>
    <property type="match status" value="1"/>
</dbReference>
<proteinExistence type="inferred from homology"/>
<dbReference type="SUPFAM" id="SSF160240">
    <property type="entry name" value="Cation efflux protein cytoplasmic domain-like"/>
    <property type="match status" value="1"/>
</dbReference>
<dbReference type="InterPro" id="IPR036837">
    <property type="entry name" value="Cation_efflux_CTD_sf"/>
</dbReference>
<keyword evidence="4 7" id="KW-0812">Transmembrane</keyword>
<evidence type="ECO:0000256" key="7">
    <source>
        <dbReference type="SAM" id="Phobius"/>
    </source>
</evidence>
<evidence type="ECO:0000256" key="5">
    <source>
        <dbReference type="ARBA" id="ARBA00022989"/>
    </source>
</evidence>
<feature type="transmembrane region" description="Helical" evidence="7">
    <location>
        <begin position="38"/>
        <end position="59"/>
    </location>
</feature>
<protein>
    <submittedName>
        <fullName evidence="10">Cobalt-zinc-cadmium resistance protein</fullName>
    </submittedName>
</protein>
<reference evidence="10 11" key="1">
    <citation type="submission" date="2015-10" db="EMBL/GenBank/DDBJ databases">
        <title>Draft genome sequence of Salegentibacter salinarum KCTC 12975.</title>
        <authorList>
            <person name="Lin W."/>
            <person name="Zheng Q."/>
        </authorList>
    </citation>
    <scope>NUCLEOTIDE SEQUENCE [LARGE SCALE GENOMIC DNA]</scope>
    <source>
        <strain evidence="10 11">KCTC 12975</strain>
    </source>
</reference>
<dbReference type="NCBIfam" id="TIGR01297">
    <property type="entry name" value="CDF"/>
    <property type="match status" value="1"/>
</dbReference>
<evidence type="ECO:0000256" key="1">
    <source>
        <dbReference type="ARBA" id="ARBA00004141"/>
    </source>
</evidence>
<dbReference type="STRING" id="447422.SAMN05660903_02127"/>
<dbReference type="Gene3D" id="3.30.70.1350">
    <property type="entry name" value="Cation efflux protein, cytoplasmic domain"/>
    <property type="match status" value="1"/>
</dbReference>
<evidence type="ECO:0000256" key="3">
    <source>
        <dbReference type="ARBA" id="ARBA00022448"/>
    </source>
</evidence>
<keyword evidence="6 7" id="KW-0472">Membrane</keyword>
<evidence type="ECO:0000256" key="6">
    <source>
        <dbReference type="ARBA" id="ARBA00023136"/>
    </source>
</evidence>
<feature type="transmembrane region" description="Helical" evidence="7">
    <location>
        <begin position="80"/>
        <end position="101"/>
    </location>
</feature>
<organism evidence="10 11">
    <name type="scientific">Salegentibacter salinarum</name>
    <dbReference type="NCBI Taxonomy" id="447422"/>
    <lineage>
        <taxon>Bacteria</taxon>
        <taxon>Pseudomonadati</taxon>
        <taxon>Bacteroidota</taxon>
        <taxon>Flavobacteriia</taxon>
        <taxon>Flavobacteriales</taxon>
        <taxon>Flavobacteriaceae</taxon>
        <taxon>Salegentibacter</taxon>
    </lineage>
</organism>
<dbReference type="SUPFAM" id="SSF161111">
    <property type="entry name" value="Cation efflux protein transmembrane domain-like"/>
    <property type="match status" value="1"/>
</dbReference>
<comment type="caution">
    <text evidence="10">The sequence shown here is derived from an EMBL/GenBank/DDBJ whole genome shotgun (WGS) entry which is preliminary data.</text>
</comment>
<sequence length="296" mass="32864">MDQNTNEAIKASWLSIIGNALLAIAKFITGVFGNSYALIADAIESTTDVFSSFLVLLGLKYSSRPPDKNHPYGHGKAEPLMTFAVVGFLVVSATVIAYESIQHIRTPHKVPEPYTLIVLAVIIIIKEYFYRKVSKKGDETKSTSLKADAWHHRSDAITSLMAFIGISIALFMGKGYETADDWAALFASGFILYNAYLILRPALGEVMDEHMYDDMIGDIREISGRVPGVLDTEKCYVRKTGMTYHVDLHITVNAEISVKEGHDIAHNVKNELLAHFPEIYDVLIHVEPDDFAKPVS</sequence>
<dbReference type="Proteomes" id="UP000232673">
    <property type="component" value="Unassembled WGS sequence"/>
</dbReference>
<dbReference type="GO" id="GO:0016020">
    <property type="term" value="C:membrane"/>
    <property type="evidence" value="ECO:0007669"/>
    <property type="project" value="UniProtKB-SubCell"/>
</dbReference>
<dbReference type="Gene3D" id="1.20.1510.10">
    <property type="entry name" value="Cation efflux protein transmembrane domain"/>
    <property type="match status" value="1"/>
</dbReference>
<evidence type="ECO:0000259" key="8">
    <source>
        <dbReference type="Pfam" id="PF01545"/>
    </source>
</evidence>
<evidence type="ECO:0000256" key="4">
    <source>
        <dbReference type="ARBA" id="ARBA00022692"/>
    </source>
</evidence>
<dbReference type="InterPro" id="IPR027470">
    <property type="entry name" value="Cation_efflux_CTD"/>
</dbReference>
<dbReference type="Pfam" id="PF16916">
    <property type="entry name" value="ZT_dimer"/>
    <property type="match status" value="1"/>
</dbReference>
<dbReference type="GO" id="GO:0008324">
    <property type="term" value="F:monoatomic cation transmembrane transporter activity"/>
    <property type="evidence" value="ECO:0007669"/>
    <property type="project" value="InterPro"/>
</dbReference>
<evidence type="ECO:0000259" key="9">
    <source>
        <dbReference type="Pfam" id="PF16916"/>
    </source>
</evidence>
<feature type="domain" description="Cation efflux protein cytoplasmic" evidence="9">
    <location>
        <begin position="213"/>
        <end position="288"/>
    </location>
</feature>
<comment type="similarity">
    <text evidence="2">Belongs to the cation diffusion facilitator (CDF) transporter (TC 2.A.4) family.</text>
</comment>
<dbReference type="EMBL" id="LKTS01000047">
    <property type="protein sequence ID" value="PKD16096.1"/>
    <property type="molecule type" value="Genomic_DNA"/>
</dbReference>
<keyword evidence="3" id="KW-0813">Transport</keyword>
<keyword evidence="5 7" id="KW-1133">Transmembrane helix</keyword>
<dbReference type="FunFam" id="1.20.1510.10:FF:000006">
    <property type="entry name" value="Divalent cation efflux transporter"/>
    <property type="match status" value="1"/>
</dbReference>
<evidence type="ECO:0000256" key="2">
    <source>
        <dbReference type="ARBA" id="ARBA00008114"/>
    </source>
</evidence>
<gene>
    <name evidence="10" type="ORF">APR41_09895</name>
</gene>
<feature type="domain" description="Cation efflux protein transmembrane" evidence="8">
    <location>
        <begin position="13"/>
        <end position="203"/>
    </location>
</feature>
<evidence type="ECO:0000313" key="11">
    <source>
        <dbReference type="Proteomes" id="UP000232673"/>
    </source>
</evidence>
<dbReference type="InterPro" id="IPR027469">
    <property type="entry name" value="Cation_efflux_TMD_sf"/>
</dbReference>
<dbReference type="AlphaFoldDB" id="A0A2N0TMZ6"/>
<feature type="transmembrane region" description="Helical" evidence="7">
    <location>
        <begin position="182"/>
        <end position="199"/>
    </location>
</feature>
<dbReference type="InterPro" id="IPR002524">
    <property type="entry name" value="Cation_efflux"/>
</dbReference>
<comment type="subcellular location">
    <subcellularLocation>
        <location evidence="1">Membrane</location>
        <topology evidence="1">Multi-pass membrane protein</topology>
    </subcellularLocation>
</comment>
<dbReference type="OrthoDB" id="9806522at2"/>
<name>A0A2N0TMZ6_9FLAO</name>